<sequence>MSAVNLSMLLVRLIAVSVPIDRRISWRISELRSLCGDTSVTLERCECPLTYGGDDEEKCRNTRGMTDGKLIRSLRVEFKTTKTKRK</sequence>
<reference evidence="1" key="1">
    <citation type="submission" date="2021-05" db="EMBL/GenBank/DDBJ databases">
        <authorList>
            <person name="Pan Q."/>
            <person name="Jouanno E."/>
            <person name="Zahm M."/>
            <person name="Klopp C."/>
            <person name="Cabau C."/>
            <person name="Louis A."/>
            <person name="Berthelot C."/>
            <person name="Parey E."/>
            <person name="Roest Crollius H."/>
            <person name="Montfort J."/>
            <person name="Robinson-Rechavi M."/>
            <person name="Bouchez O."/>
            <person name="Lampietro C."/>
            <person name="Lopez Roques C."/>
            <person name="Donnadieu C."/>
            <person name="Postlethwait J."/>
            <person name="Bobe J."/>
            <person name="Dillon D."/>
            <person name="Chandos A."/>
            <person name="von Hippel F."/>
            <person name="Guiguen Y."/>
        </authorList>
    </citation>
    <scope>NUCLEOTIDE SEQUENCE</scope>
    <source>
        <strain evidence="1">YG-Jan2019</strain>
    </source>
</reference>
<keyword evidence="2" id="KW-1185">Reference proteome</keyword>
<dbReference type="EMBL" id="CM055752">
    <property type="protein sequence ID" value="KAJ7992358.1"/>
    <property type="molecule type" value="Genomic_DNA"/>
</dbReference>
<dbReference type="Proteomes" id="UP001157502">
    <property type="component" value="Chromosome 25"/>
</dbReference>
<evidence type="ECO:0000313" key="2">
    <source>
        <dbReference type="Proteomes" id="UP001157502"/>
    </source>
</evidence>
<protein>
    <submittedName>
        <fullName evidence="1">Uncharacterized protein</fullName>
    </submittedName>
</protein>
<gene>
    <name evidence="1" type="ORF">DPEC_G00277690</name>
</gene>
<accession>A0ACC2FM23</accession>
<organism evidence="1 2">
    <name type="scientific">Dallia pectoralis</name>
    <name type="common">Alaska blackfish</name>
    <dbReference type="NCBI Taxonomy" id="75939"/>
    <lineage>
        <taxon>Eukaryota</taxon>
        <taxon>Metazoa</taxon>
        <taxon>Chordata</taxon>
        <taxon>Craniata</taxon>
        <taxon>Vertebrata</taxon>
        <taxon>Euteleostomi</taxon>
        <taxon>Actinopterygii</taxon>
        <taxon>Neopterygii</taxon>
        <taxon>Teleostei</taxon>
        <taxon>Protacanthopterygii</taxon>
        <taxon>Esociformes</taxon>
        <taxon>Umbridae</taxon>
        <taxon>Dallia</taxon>
    </lineage>
</organism>
<name>A0ACC2FM23_DALPE</name>
<proteinExistence type="predicted"/>
<comment type="caution">
    <text evidence="1">The sequence shown here is derived from an EMBL/GenBank/DDBJ whole genome shotgun (WGS) entry which is preliminary data.</text>
</comment>
<evidence type="ECO:0000313" key="1">
    <source>
        <dbReference type="EMBL" id="KAJ7992358.1"/>
    </source>
</evidence>